<comment type="caution">
    <text evidence="2">The sequence shown here is derived from an EMBL/GenBank/DDBJ whole genome shotgun (WGS) entry which is preliminary data.</text>
</comment>
<dbReference type="GO" id="GO:0016747">
    <property type="term" value="F:acyltransferase activity, transferring groups other than amino-acyl groups"/>
    <property type="evidence" value="ECO:0007669"/>
    <property type="project" value="InterPro"/>
</dbReference>
<dbReference type="AlphaFoldDB" id="U4QX39"/>
<dbReference type="CDD" id="cd04301">
    <property type="entry name" value="NAT_SF"/>
    <property type="match status" value="1"/>
</dbReference>
<evidence type="ECO:0000313" key="2">
    <source>
        <dbReference type="EMBL" id="EPR08070.1"/>
    </source>
</evidence>
<gene>
    <name evidence="2" type="ORF">L323_18185</name>
</gene>
<dbReference type="Gene3D" id="3.40.630.30">
    <property type="match status" value="1"/>
</dbReference>
<organism evidence="2 3">
    <name type="scientific">Ruminiclostridium papyrosolvens C7</name>
    <dbReference type="NCBI Taxonomy" id="1330534"/>
    <lineage>
        <taxon>Bacteria</taxon>
        <taxon>Bacillati</taxon>
        <taxon>Bacillota</taxon>
        <taxon>Clostridia</taxon>
        <taxon>Eubacteriales</taxon>
        <taxon>Oscillospiraceae</taxon>
        <taxon>Ruminiclostridium</taxon>
    </lineage>
</organism>
<dbReference type="EMBL" id="ATAY01000094">
    <property type="protein sequence ID" value="EPR08070.1"/>
    <property type="molecule type" value="Genomic_DNA"/>
</dbReference>
<feature type="domain" description="N-acetyltransferase" evidence="1">
    <location>
        <begin position="1"/>
        <end position="121"/>
    </location>
</feature>
<dbReference type="InterPro" id="IPR000182">
    <property type="entry name" value="GNAT_dom"/>
</dbReference>
<evidence type="ECO:0000259" key="1">
    <source>
        <dbReference type="PROSITE" id="PS51186"/>
    </source>
</evidence>
<proteinExistence type="predicted"/>
<dbReference type="SUPFAM" id="SSF55729">
    <property type="entry name" value="Acyl-CoA N-acyltransferases (Nat)"/>
    <property type="match status" value="1"/>
</dbReference>
<accession>U4QX39</accession>
<dbReference type="Proteomes" id="UP000016860">
    <property type="component" value="Unassembled WGS sequence"/>
</dbReference>
<dbReference type="InterPro" id="IPR016181">
    <property type="entry name" value="Acyl_CoA_acyltransferase"/>
</dbReference>
<dbReference type="RefSeq" id="WP_020817010.1">
    <property type="nucleotide sequence ID" value="NZ_ATAY01000094.1"/>
</dbReference>
<sequence>MRKAVGFKELQYEQAERGLQHTNYIVAARDDDEIVGMARVLFDFGYVAYITDVIVVQQYHDQSIKSMMQKVLQFLDDNSVECDYMLYALTVAKGKEGFYEKFGFVQRPNDNQGAGMTKRING</sequence>
<dbReference type="Pfam" id="PF00583">
    <property type="entry name" value="Acetyltransf_1"/>
    <property type="match status" value="1"/>
</dbReference>
<dbReference type="PATRIC" id="fig|1330534.3.peg.3611"/>
<protein>
    <recommendedName>
        <fullName evidence="1">N-acetyltransferase domain-containing protein</fullName>
    </recommendedName>
</protein>
<dbReference type="STRING" id="1330534.L323_18185"/>
<reference evidence="2 3" key="1">
    <citation type="journal article" date="2013" name="Genome Announc.">
        <title>Draft Genome Sequence of the Cellulolytic Bacterium Clostridium papyrosolvens C7 (ATCC 700395).</title>
        <authorList>
            <person name="Zepeda V."/>
            <person name="Dassa B."/>
            <person name="Borovok I."/>
            <person name="Lamed R."/>
            <person name="Bayer E.A."/>
            <person name="Cate J.H."/>
        </authorList>
    </citation>
    <scope>NUCLEOTIDE SEQUENCE [LARGE SCALE GENOMIC DNA]</scope>
    <source>
        <strain evidence="2 3">C7</strain>
    </source>
</reference>
<dbReference type="PROSITE" id="PS51186">
    <property type="entry name" value="GNAT"/>
    <property type="match status" value="1"/>
</dbReference>
<name>U4QX39_9FIRM</name>
<evidence type="ECO:0000313" key="3">
    <source>
        <dbReference type="Proteomes" id="UP000016860"/>
    </source>
</evidence>